<keyword evidence="4" id="KW-1185">Reference proteome</keyword>
<accession>A0ABD4SZL2</accession>
<dbReference type="Pfam" id="PF00534">
    <property type="entry name" value="Glycos_transf_1"/>
    <property type="match status" value="1"/>
</dbReference>
<dbReference type="PANTHER" id="PTHR45947:SF3">
    <property type="entry name" value="SULFOQUINOVOSYL TRANSFERASE SQD2"/>
    <property type="match status" value="1"/>
</dbReference>
<proteinExistence type="predicted"/>
<keyword evidence="3" id="KW-0328">Glycosyltransferase</keyword>
<dbReference type="InterPro" id="IPR028098">
    <property type="entry name" value="Glyco_trans_4-like_N"/>
</dbReference>
<name>A0ABD4SZL2_9CYAN</name>
<dbReference type="Pfam" id="PF13579">
    <property type="entry name" value="Glyco_trans_4_4"/>
    <property type="match status" value="1"/>
</dbReference>
<feature type="domain" description="Glycosyl transferase family 1" evidence="1">
    <location>
        <begin position="202"/>
        <end position="369"/>
    </location>
</feature>
<dbReference type="EMBL" id="JTHE03000013">
    <property type="protein sequence ID" value="MCM1981596.1"/>
    <property type="molecule type" value="Genomic_DNA"/>
</dbReference>
<dbReference type="Proteomes" id="UP000031561">
    <property type="component" value="Unassembled WGS sequence"/>
</dbReference>
<evidence type="ECO:0000259" key="2">
    <source>
        <dbReference type="Pfam" id="PF13579"/>
    </source>
</evidence>
<sequence length="403" mass="43926">MKVLHVIPSISPLRGGPTQAVLEMVQTLRQRGIEAEIATTNDHGNDTLSLPLRQRYDYPLPSGDPVPVYCFPRHESPVAALREFTLSASLTRFLLEQGRGYDLIHSHAIFSYPSVAAMAIARLLHIPYIVRPLGSLCAWSLTQRAGRKQHYLKLIKPLLNHSHGLHFTAEQERQEARSLGIRAPEWVIPLGLKVAPPQAEAREQLRASLGLPPQQPVLLFLSRIHPKKGLEPLIQALGTLRGQPCTLVIAGSGEAEYEAQIQSLVAAQGLTAQVRSVGFVSGAQKQQLLQGSDVFVLTSHSENFGIVVLEALAAGTPVLVTPGVALADLVQRHDLGWVCPMQVPAIAAALQAAIGSPALRRQKGDRARQVVQDHYSWQSVAEQLERHYHLATSSPSNPIPSMA</sequence>
<dbReference type="GO" id="GO:0016757">
    <property type="term" value="F:glycosyltransferase activity"/>
    <property type="evidence" value="ECO:0007669"/>
    <property type="project" value="UniProtKB-KW"/>
</dbReference>
<comment type="caution">
    <text evidence="3">The sequence shown here is derived from an EMBL/GenBank/DDBJ whole genome shotgun (WGS) entry which is preliminary data.</text>
</comment>
<reference evidence="3 4" key="1">
    <citation type="journal article" date="2015" name="Genome Announc.">
        <title>Draft Genome Sequence of Filamentous Marine Cyanobacterium Lyngbya confervoides Strain BDU141951.</title>
        <authorList>
            <person name="Chandrababunaidu M.M."/>
            <person name="Sen D."/>
            <person name="Tripathy S."/>
        </authorList>
    </citation>
    <scope>NUCLEOTIDE SEQUENCE [LARGE SCALE GENOMIC DNA]</scope>
    <source>
        <strain evidence="3 4">BDU141951</strain>
    </source>
</reference>
<evidence type="ECO:0000259" key="1">
    <source>
        <dbReference type="Pfam" id="PF00534"/>
    </source>
</evidence>
<dbReference type="InterPro" id="IPR001296">
    <property type="entry name" value="Glyco_trans_1"/>
</dbReference>
<protein>
    <submittedName>
        <fullName evidence="3">Glycosyltransferase</fullName>
        <ecNumber evidence="3">2.4.-.-</ecNumber>
    </submittedName>
</protein>
<dbReference type="RefSeq" id="WP_166279330.1">
    <property type="nucleotide sequence ID" value="NZ_JTHE03000013.1"/>
</dbReference>
<dbReference type="Gene3D" id="3.40.50.2000">
    <property type="entry name" value="Glycogen Phosphorylase B"/>
    <property type="match status" value="2"/>
</dbReference>
<feature type="domain" description="Glycosyltransferase subfamily 4-like N-terminal" evidence="2">
    <location>
        <begin position="15"/>
        <end position="191"/>
    </location>
</feature>
<dbReference type="SUPFAM" id="SSF53756">
    <property type="entry name" value="UDP-Glycosyltransferase/glycogen phosphorylase"/>
    <property type="match status" value="1"/>
</dbReference>
<dbReference type="InterPro" id="IPR050194">
    <property type="entry name" value="Glycosyltransferase_grp1"/>
</dbReference>
<dbReference type="PANTHER" id="PTHR45947">
    <property type="entry name" value="SULFOQUINOVOSYL TRANSFERASE SQD2"/>
    <property type="match status" value="1"/>
</dbReference>
<dbReference type="AlphaFoldDB" id="A0ABD4SZL2"/>
<keyword evidence="3" id="KW-0808">Transferase</keyword>
<dbReference type="EC" id="2.4.-.-" evidence="3"/>
<organism evidence="3 4">
    <name type="scientific">Lyngbya confervoides BDU141951</name>
    <dbReference type="NCBI Taxonomy" id="1574623"/>
    <lineage>
        <taxon>Bacteria</taxon>
        <taxon>Bacillati</taxon>
        <taxon>Cyanobacteriota</taxon>
        <taxon>Cyanophyceae</taxon>
        <taxon>Oscillatoriophycideae</taxon>
        <taxon>Oscillatoriales</taxon>
        <taxon>Microcoleaceae</taxon>
        <taxon>Lyngbya</taxon>
    </lineage>
</organism>
<evidence type="ECO:0000313" key="3">
    <source>
        <dbReference type="EMBL" id="MCM1981596.1"/>
    </source>
</evidence>
<gene>
    <name evidence="3" type="ORF">QQ91_0001960</name>
</gene>
<evidence type="ECO:0000313" key="4">
    <source>
        <dbReference type="Proteomes" id="UP000031561"/>
    </source>
</evidence>